<gene>
    <name evidence="2" type="ORF">F6W96_40740</name>
</gene>
<dbReference type="Proteomes" id="UP000500953">
    <property type="component" value="Chromosome"/>
</dbReference>
<evidence type="ECO:0000256" key="1">
    <source>
        <dbReference type="SAM" id="MobiDB-lite"/>
    </source>
</evidence>
<organism evidence="2 3">
    <name type="scientific">Nocardia terpenica</name>
    <dbReference type="NCBI Taxonomy" id="455432"/>
    <lineage>
        <taxon>Bacteria</taxon>
        <taxon>Bacillati</taxon>
        <taxon>Actinomycetota</taxon>
        <taxon>Actinomycetes</taxon>
        <taxon>Mycobacteriales</taxon>
        <taxon>Nocardiaceae</taxon>
        <taxon>Nocardia</taxon>
    </lineage>
</organism>
<dbReference type="RefSeq" id="WP_167490984.1">
    <property type="nucleotide sequence ID" value="NZ_CP046173.1"/>
</dbReference>
<sequence length="79" mass="8561">MTEKSVSSGNAGDNDAVENAGKSVNPFPLSASTTRAQAARWLGFEHAVGRMRGARIDVTEPEFWAYVEGYESARQQIGE</sequence>
<accession>A0A6G9ZEY8</accession>
<feature type="region of interest" description="Disordered" evidence="1">
    <location>
        <begin position="1"/>
        <end position="29"/>
    </location>
</feature>
<name>A0A6G9ZEY8_9NOCA</name>
<dbReference type="AlphaFoldDB" id="A0A6G9ZEY8"/>
<proteinExistence type="predicted"/>
<protein>
    <submittedName>
        <fullName evidence="2">Uncharacterized protein</fullName>
    </submittedName>
</protein>
<feature type="compositionally biased region" description="Polar residues" evidence="1">
    <location>
        <begin position="1"/>
        <end position="11"/>
    </location>
</feature>
<dbReference type="EMBL" id="CP046173">
    <property type="protein sequence ID" value="QIS23666.1"/>
    <property type="molecule type" value="Genomic_DNA"/>
</dbReference>
<reference evidence="2 3" key="1">
    <citation type="journal article" date="2019" name="ACS Chem. Biol.">
        <title>Identification and Mobilization of a Cryptic Antibiotic Biosynthesis Gene Locus from a Human-Pathogenic Nocardia Isolate.</title>
        <authorList>
            <person name="Herisse M."/>
            <person name="Ishida K."/>
            <person name="Porter J.L."/>
            <person name="Howden B."/>
            <person name="Hertweck C."/>
            <person name="Stinear T.P."/>
            <person name="Pidot S.J."/>
        </authorList>
    </citation>
    <scope>NUCLEOTIDE SEQUENCE [LARGE SCALE GENOMIC DNA]</scope>
    <source>
        <strain evidence="2 3">AUSMDU00012715</strain>
    </source>
</reference>
<evidence type="ECO:0000313" key="2">
    <source>
        <dbReference type="EMBL" id="QIS23666.1"/>
    </source>
</evidence>
<evidence type="ECO:0000313" key="3">
    <source>
        <dbReference type="Proteomes" id="UP000500953"/>
    </source>
</evidence>